<dbReference type="PANTHER" id="PTHR14359:SF6">
    <property type="entry name" value="PHOSPHOPANTOTHENOYLCYSTEINE DECARBOXYLASE"/>
    <property type="match status" value="1"/>
</dbReference>
<proteinExistence type="inferred from homology"/>
<accession>A0AAN5PKK3</accession>
<dbReference type="EC" id="4.1.1.36" evidence="3"/>
<comment type="similarity">
    <text evidence="3 4">In the N-terminal section; belongs to the HFCD (homo-oligomeric flavin containing Cys decarboxylase) superfamily.</text>
</comment>
<dbReference type="GO" id="GO:0004632">
    <property type="term" value="F:phosphopantothenate--cysteine ligase activity"/>
    <property type="evidence" value="ECO:0007669"/>
    <property type="project" value="UniProtKB-UniRule"/>
</dbReference>
<dbReference type="GO" id="GO:0071513">
    <property type="term" value="C:phosphopantothenoylcysteine decarboxylase complex"/>
    <property type="evidence" value="ECO:0007669"/>
    <property type="project" value="TreeGrafter"/>
</dbReference>
<dbReference type="EC" id="6.3.2.5" evidence="3"/>
<feature type="transmembrane region" description="Helical" evidence="5">
    <location>
        <begin position="73"/>
        <end position="90"/>
    </location>
</feature>
<dbReference type="GO" id="GO:0015937">
    <property type="term" value="P:coenzyme A biosynthetic process"/>
    <property type="evidence" value="ECO:0007669"/>
    <property type="project" value="UniProtKB-UniRule"/>
</dbReference>
<dbReference type="AlphaFoldDB" id="A0AAN5PKK3"/>
<gene>
    <name evidence="3 8" type="primary">coaBC</name>
    <name evidence="8" type="ORF">JBJ86_15265</name>
</gene>
<comment type="catalytic activity">
    <reaction evidence="3 4">
        <text>(R)-4'-phosphopantothenate + L-cysteine + CTP = N-[(R)-4-phosphopantothenoyl]-L-cysteine + CMP + diphosphate + H(+)</text>
        <dbReference type="Rhea" id="RHEA:19397"/>
        <dbReference type="ChEBI" id="CHEBI:10986"/>
        <dbReference type="ChEBI" id="CHEBI:15378"/>
        <dbReference type="ChEBI" id="CHEBI:33019"/>
        <dbReference type="ChEBI" id="CHEBI:35235"/>
        <dbReference type="ChEBI" id="CHEBI:37563"/>
        <dbReference type="ChEBI" id="CHEBI:59458"/>
        <dbReference type="ChEBI" id="CHEBI:60377"/>
        <dbReference type="EC" id="6.3.2.5"/>
    </reaction>
</comment>
<comment type="caution">
    <text evidence="3">Lacks conserved residue(s) required for the propagation of feature annotation.</text>
</comment>
<feature type="binding site" evidence="3">
    <location>
        <position position="402"/>
    </location>
    <ligand>
        <name>CTP</name>
        <dbReference type="ChEBI" id="CHEBI:37563"/>
    </ligand>
</feature>
<keyword evidence="3 4" id="KW-0285">Flavoprotein</keyword>
<dbReference type="PANTHER" id="PTHR14359">
    <property type="entry name" value="HOMO-OLIGOMERIC FLAVIN CONTAINING CYS DECARBOXYLASE FAMILY"/>
    <property type="match status" value="1"/>
</dbReference>
<comment type="cofactor">
    <cofactor evidence="3">
        <name>FMN</name>
        <dbReference type="ChEBI" id="CHEBI:58210"/>
    </cofactor>
    <text evidence="3">Binds 1 FMN per subunit.</text>
</comment>
<keyword evidence="3" id="KW-0511">Multifunctional enzyme</keyword>
<dbReference type="Proteomes" id="UP000866496">
    <property type="component" value="Unassembled WGS sequence"/>
</dbReference>
<comment type="function">
    <text evidence="4">Catalyzes two steps in the biosynthesis of coenzyme A. In the first step cysteine is conjugated to 4'-phosphopantothenate to form 4-phosphopantothenoylcysteine, in the latter compound is decarboxylated to form 4'-phosphopantotheine.</text>
</comment>
<dbReference type="SUPFAM" id="SSF102645">
    <property type="entry name" value="CoaB-like"/>
    <property type="match status" value="1"/>
</dbReference>
<protein>
    <recommendedName>
        <fullName evidence="3">Coenzyme A biosynthesis bifunctional protein CoaBC</fullName>
    </recommendedName>
    <alternativeName>
        <fullName evidence="3">DNA/pantothenate metabolism flavoprotein</fullName>
    </alternativeName>
    <alternativeName>
        <fullName evidence="3">Phosphopantothenoylcysteine synthetase/decarboxylase</fullName>
        <shortName evidence="3">PPCS-PPCDC</shortName>
    </alternativeName>
    <domain>
        <recommendedName>
            <fullName evidence="3">Phosphopantothenoylcysteine decarboxylase</fullName>
            <shortName evidence="3">PPC decarboxylase</shortName>
            <shortName evidence="3">PPC-DC</shortName>
            <ecNumber evidence="3">4.1.1.36</ecNumber>
        </recommendedName>
        <alternativeName>
            <fullName evidence="3">CoaC</fullName>
        </alternativeName>
    </domain>
    <domain>
        <recommendedName>
            <fullName evidence="3">Phosphopantothenate--cysteine ligase</fullName>
            <ecNumber evidence="3">6.3.2.5</ecNumber>
        </recommendedName>
        <alternativeName>
            <fullName evidence="3">CoaB</fullName>
        </alternativeName>
        <alternativeName>
            <fullName evidence="3">Phosphopantothenoylcysteine synthetase</fullName>
            <shortName evidence="3">PPC synthetase</shortName>
            <shortName evidence="3">PPC-S</shortName>
        </alternativeName>
    </domain>
</protein>
<dbReference type="InterPro" id="IPR007085">
    <property type="entry name" value="DNA/pantothenate-metab_flavo_C"/>
</dbReference>
<dbReference type="Pfam" id="PF04127">
    <property type="entry name" value="DFP"/>
    <property type="match status" value="1"/>
</dbReference>
<keyword evidence="3" id="KW-0460">Magnesium</keyword>
<evidence type="ECO:0000259" key="7">
    <source>
        <dbReference type="Pfam" id="PF04127"/>
    </source>
</evidence>
<evidence type="ECO:0000256" key="3">
    <source>
        <dbReference type="HAMAP-Rule" id="MF_02225"/>
    </source>
</evidence>
<comment type="pathway">
    <text evidence="3 4">Cofactor biosynthesis; coenzyme A biosynthesis; CoA from (R)-pantothenate: step 3/5.</text>
</comment>
<dbReference type="GO" id="GO:0004633">
    <property type="term" value="F:phosphopantothenoylcysteine decarboxylase activity"/>
    <property type="evidence" value="ECO:0007669"/>
    <property type="project" value="UniProtKB-UniRule"/>
</dbReference>
<comment type="pathway">
    <text evidence="3 4">Cofactor biosynthesis; coenzyme A biosynthesis; CoA from (R)-pantothenate: step 2/5.</text>
</comment>
<dbReference type="GO" id="GO:0015941">
    <property type="term" value="P:pantothenate catabolic process"/>
    <property type="evidence" value="ECO:0007669"/>
    <property type="project" value="InterPro"/>
</dbReference>
<comment type="similarity">
    <text evidence="3 4">In the C-terminal section; belongs to the PPC synthetase family.</text>
</comment>
<evidence type="ECO:0000256" key="2">
    <source>
        <dbReference type="ARBA" id="ARBA00023239"/>
    </source>
</evidence>
<keyword evidence="1 3" id="KW-0210">Decarboxylase</keyword>
<comment type="cofactor">
    <cofactor evidence="3">
        <name>Mg(2+)</name>
        <dbReference type="ChEBI" id="CHEBI:18420"/>
    </cofactor>
</comment>
<evidence type="ECO:0000313" key="8">
    <source>
        <dbReference type="EMBL" id="HAU1881598.1"/>
    </source>
</evidence>
<dbReference type="HAMAP" id="MF_02225">
    <property type="entry name" value="CoaBC"/>
    <property type="match status" value="1"/>
</dbReference>
<feature type="binding site" evidence="3">
    <location>
        <position position="388"/>
    </location>
    <ligand>
        <name>CTP</name>
        <dbReference type="ChEBI" id="CHEBI:37563"/>
    </ligand>
</feature>
<dbReference type="NCBIfam" id="TIGR00521">
    <property type="entry name" value="coaBC_dfp"/>
    <property type="match status" value="1"/>
</dbReference>
<evidence type="ECO:0000313" key="9">
    <source>
        <dbReference type="Proteomes" id="UP000866496"/>
    </source>
</evidence>
<keyword evidence="5" id="KW-0812">Transmembrane</keyword>
<feature type="domain" description="DNA/pantothenate metabolism flavoprotein C-terminal" evidence="7">
    <location>
        <begin position="250"/>
        <end position="457"/>
    </location>
</feature>
<dbReference type="Gene3D" id="3.40.50.10300">
    <property type="entry name" value="CoaB-like"/>
    <property type="match status" value="1"/>
</dbReference>
<dbReference type="GO" id="GO:0046872">
    <property type="term" value="F:metal ion binding"/>
    <property type="evidence" value="ECO:0007669"/>
    <property type="project" value="UniProtKB-KW"/>
</dbReference>
<feature type="binding site" evidence="3">
    <location>
        <position position="353"/>
    </location>
    <ligand>
        <name>CTP</name>
        <dbReference type="ChEBI" id="CHEBI:37563"/>
    </ligand>
</feature>
<feature type="domain" description="Flavoprotein" evidence="6">
    <location>
        <begin position="71"/>
        <end position="240"/>
    </location>
</feature>
<organism evidence="8 9">
    <name type="scientific">Legionella pneumophila</name>
    <dbReference type="NCBI Taxonomy" id="446"/>
    <lineage>
        <taxon>Bacteria</taxon>
        <taxon>Pseudomonadati</taxon>
        <taxon>Pseudomonadota</taxon>
        <taxon>Gammaproteobacteria</taxon>
        <taxon>Legionellales</taxon>
        <taxon>Legionellaceae</taxon>
        <taxon>Legionella</taxon>
    </lineage>
</organism>
<sequence>MLPELMKTANNSISERLCTPLVSSFSRKSSCCAVWATIILYSFYIPLLRSLCFDRGYSYQKWRSMQDFINKKILLGVCGGIAAYKSAHLVRELTRLGADVRVVMTHSAQQFINPLLMQALSGNEVRIDLFDTQAERAMGHIELARWADYLLIAPASANCLAKMAQGLADDLLSTLYLVTETPVIVCPAMNRSMWAHPATKANCELLKERGVFFVGPEEGSQACGEHGLGRVSEADQIVNTLRLLDVNQLLHGKRIVITAGPTRESIDPVRYLSNYSSGKMGFAMAEAAAMAGAQVTLISGPCHLQTFSDIEVIRVESAQSMLEEVNRHVQQGDVFIGTAAVSDYRVLNPASEKMKKNENSELTLQLVRNADILSEVAKSGKASFVVGFAAETTDVISYAKEKMKNKKLDMIIANQVGNGMGFESDVNQVTVITKNKQIELPLTHKTRLAGQIIAILAASLQN</sequence>
<comment type="catalytic activity">
    <reaction evidence="3 4">
        <text>N-[(R)-4-phosphopantothenoyl]-L-cysteine + H(+) = (R)-4'-phosphopantetheine + CO2</text>
        <dbReference type="Rhea" id="RHEA:16793"/>
        <dbReference type="ChEBI" id="CHEBI:15378"/>
        <dbReference type="ChEBI" id="CHEBI:16526"/>
        <dbReference type="ChEBI" id="CHEBI:59458"/>
        <dbReference type="ChEBI" id="CHEBI:61723"/>
        <dbReference type="EC" id="4.1.1.36"/>
    </reaction>
</comment>
<dbReference type="InterPro" id="IPR036551">
    <property type="entry name" value="Flavin_trans-like"/>
</dbReference>
<keyword evidence="3" id="KW-0479">Metal-binding</keyword>
<dbReference type="SUPFAM" id="SSF52507">
    <property type="entry name" value="Homo-oligomeric flavin-containing Cys decarboxylases, HFCD"/>
    <property type="match status" value="1"/>
</dbReference>
<dbReference type="Gene3D" id="3.40.50.1950">
    <property type="entry name" value="Flavin prenyltransferase-like"/>
    <property type="match status" value="1"/>
</dbReference>
<keyword evidence="2 3" id="KW-0456">Lyase</keyword>
<keyword evidence="5" id="KW-0472">Membrane</keyword>
<feature type="binding site" evidence="3">
    <location>
        <position position="406"/>
    </location>
    <ligand>
        <name>CTP</name>
        <dbReference type="ChEBI" id="CHEBI:37563"/>
    </ligand>
</feature>
<dbReference type="InterPro" id="IPR003382">
    <property type="entry name" value="Flavoprotein"/>
</dbReference>
<comment type="caution">
    <text evidence="8">The sequence shown here is derived from an EMBL/GenBank/DDBJ whole genome shotgun (WGS) entry which is preliminary data.</text>
</comment>
<feature type="active site" description="Proton donor" evidence="3">
    <location>
        <position position="223"/>
    </location>
</feature>
<dbReference type="Pfam" id="PF02441">
    <property type="entry name" value="Flavoprotein"/>
    <property type="match status" value="1"/>
</dbReference>
<keyword evidence="5" id="KW-1133">Transmembrane helix</keyword>
<reference evidence="8" key="1">
    <citation type="journal article" date="2018" name="Genome Biol.">
        <title>SKESA: strategic k-mer extension for scrupulous assemblies.</title>
        <authorList>
            <person name="Souvorov A."/>
            <person name="Agarwala R."/>
            <person name="Lipman D.J."/>
        </authorList>
    </citation>
    <scope>NUCLEOTIDE SEQUENCE</scope>
    <source>
        <strain evidence="8">AZ00058701</strain>
    </source>
</reference>
<dbReference type="InterPro" id="IPR035929">
    <property type="entry name" value="CoaB-like_sf"/>
</dbReference>
<keyword evidence="3 4" id="KW-0436">Ligase</keyword>
<feature type="transmembrane region" description="Helical" evidence="5">
    <location>
        <begin position="33"/>
        <end position="52"/>
    </location>
</feature>
<evidence type="ECO:0000256" key="4">
    <source>
        <dbReference type="RuleBase" id="RU364078"/>
    </source>
</evidence>
<feature type="region of interest" description="Phosphopantothenoylcysteine decarboxylase" evidence="3">
    <location>
        <begin position="1"/>
        <end position="254"/>
    </location>
</feature>
<evidence type="ECO:0000256" key="5">
    <source>
        <dbReference type="SAM" id="Phobius"/>
    </source>
</evidence>
<dbReference type="EMBL" id="DACWHX010000029">
    <property type="protein sequence ID" value="HAU1881598.1"/>
    <property type="molecule type" value="Genomic_DNA"/>
</dbReference>
<dbReference type="GO" id="GO:0010181">
    <property type="term" value="F:FMN binding"/>
    <property type="evidence" value="ECO:0007669"/>
    <property type="project" value="UniProtKB-UniRule"/>
</dbReference>
<comment type="function">
    <text evidence="3">Catalyzes two sequential steps in the biosynthesis of coenzyme A. In the first step cysteine is conjugated to 4'-phosphopantothenate to form 4-phosphopantothenoylcysteine. In the second step the latter compound is decarboxylated to form 4'-phosphopantotheine.</text>
</comment>
<name>A0AAN5PKK3_LEGPN</name>
<feature type="region of interest" description="Phosphopantothenate--cysteine ligase" evidence="3">
    <location>
        <begin position="255"/>
        <end position="462"/>
    </location>
</feature>
<keyword evidence="3 4" id="KW-0288">FMN</keyword>
<feature type="binding site" evidence="3">
    <location>
        <position position="343"/>
    </location>
    <ligand>
        <name>CTP</name>
        <dbReference type="ChEBI" id="CHEBI:37563"/>
    </ligand>
</feature>
<reference evidence="8" key="2">
    <citation type="submission" date="2019-10" db="EMBL/GenBank/DDBJ databases">
        <authorList>
            <consortium name="NCBI Pathogen Detection Project"/>
        </authorList>
    </citation>
    <scope>NUCLEOTIDE SEQUENCE</scope>
    <source>
        <strain evidence="8">AZ00058701</strain>
    </source>
</reference>
<evidence type="ECO:0000256" key="1">
    <source>
        <dbReference type="ARBA" id="ARBA00022793"/>
    </source>
</evidence>
<evidence type="ECO:0000259" key="6">
    <source>
        <dbReference type="Pfam" id="PF02441"/>
    </source>
</evidence>
<dbReference type="InterPro" id="IPR005252">
    <property type="entry name" value="CoaBC"/>
</dbReference>